<name>A0AAD4I9J1_9PLEO</name>
<dbReference type="InterPro" id="IPR038883">
    <property type="entry name" value="AN11006-like"/>
</dbReference>
<organism evidence="1 2">
    <name type="scientific">Alternaria panax</name>
    <dbReference type="NCBI Taxonomy" id="48097"/>
    <lineage>
        <taxon>Eukaryota</taxon>
        <taxon>Fungi</taxon>
        <taxon>Dikarya</taxon>
        <taxon>Ascomycota</taxon>
        <taxon>Pezizomycotina</taxon>
        <taxon>Dothideomycetes</taxon>
        <taxon>Pleosporomycetidae</taxon>
        <taxon>Pleosporales</taxon>
        <taxon>Pleosporineae</taxon>
        <taxon>Pleosporaceae</taxon>
        <taxon>Alternaria</taxon>
        <taxon>Alternaria sect. Panax</taxon>
    </lineage>
</organism>
<comment type="caution">
    <text evidence="1">The sequence shown here is derived from an EMBL/GenBank/DDBJ whole genome shotgun (WGS) entry which is preliminary data.</text>
</comment>
<dbReference type="Proteomes" id="UP001199106">
    <property type="component" value="Unassembled WGS sequence"/>
</dbReference>
<reference evidence="1" key="1">
    <citation type="submission" date="2021-07" db="EMBL/GenBank/DDBJ databases">
        <title>Genome Resource of American Ginseng Black Spot Pathogen Alternaria panax.</title>
        <authorList>
            <person name="Qiu C."/>
            <person name="Wang W."/>
            <person name="Liu Z."/>
        </authorList>
    </citation>
    <scope>NUCLEOTIDE SEQUENCE</scope>
    <source>
        <strain evidence="1">BNCC115425</strain>
    </source>
</reference>
<sequence length="152" mass="18063">MSDQGSTKLDVAPHVIQTQHEISQRNATISPLLRLPAELRNMIWTFALDCGQDVQLLREAELRFPEGFRNCINLIFVCRQLHAETNVMFYEINTFSMLTAKRSFLVKFLEKRTITQREVMMNVKWVWYRASMPEIHTAMEWLRMGRVRRDSW</sequence>
<dbReference type="EMBL" id="JAANER010000006">
    <property type="protein sequence ID" value="KAG9188909.1"/>
    <property type="molecule type" value="Genomic_DNA"/>
</dbReference>
<gene>
    <name evidence="1" type="ORF">G6011_07614</name>
</gene>
<proteinExistence type="predicted"/>
<protein>
    <submittedName>
        <fullName evidence="1">Uncharacterized protein</fullName>
    </submittedName>
</protein>
<evidence type="ECO:0000313" key="2">
    <source>
        <dbReference type="Proteomes" id="UP001199106"/>
    </source>
</evidence>
<dbReference type="PANTHER" id="PTHR42085:SF1">
    <property type="entry name" value="F-BOX DOMAIN-CONTAINING PROTEIN"/>
    <property type="match status" value="1"/>
</dbReference>
<accession>A0AAD4I9J1</accession>
<evidence type="ECO:0000313" key="1">
    <source>
        <dbReference type="EMBL" id="KAG9188909.1"/>
    </source>
</evidence>
<dbReference type="PANTHER" id="PTHR42085">
    <property type="entry name" value="F-BOX DOMAIN-CONTAINING PROTEIN"/>
    <property type="match status" value="1"/>
</dbReference>
<dbReference type="AlphaFoldDB" id="A0AAD4I9J1"/>
<keyword evidence="2" id="KW-1185">Reference proteome</keyword>